<keyword evidence="3" id="KW-0732">Signal</keyword>
<evidence type="ECO:0000313" key="4">
    <source>
        <dbReference type="EMBL" id="EPD33690.1"/>
    </source>
</evidence>
<keyword evidence="2" id="KW-0812">Transmembrane</keyword>
<evidence type="ECO:0000256" key="1">
    <source>
        <dbReference type="SAM" id="MobiDB-lite"/>
    </source>
</evidence>
<dbReference type="PANTHER" id="PTHR35902:SF3">
    <property type="entry name" value="NPCBM-ASSOCIATED, NEW3 DOMAIN OF ALPHA-GALACTOSIDASE"/>
    <property type="match status" value="1"/>
</dbReference>
<keyword evidence="2" id="KW-1133">Transmembrane helix</keyword>
<organism evidence="4 5">
    <name type="scientific">Propionimicrobium lymphophilum ACS-093-V-SCH5</name>
    <dbReference type="NCBI Taxonomy" id="883161"/>
    <lineage>
        <taxon>Bacteria</taxon>
        <taxon>Bacillati</taxon>
        <taxon>Actinomycetota</taxon>
        <taxon>Actinomycetes</taxon>
        <taxon>Propionibacteriales</taxon>
        <taxon>Propionibacteriaceae</taxon>
        <taxon>Propionimicrobium</taxon>
    </lineage>
</organism>
<dbReference type="Gene3D" id="2.60.40.10">
    <property type="entry name" value="Immunoglobulins"/>
    <property type="match status" value="1"/>
</dbReference>
<dbReference type="GO" id="GO:0005975">
    <property type="term" value="P:carbohydrate metabolic process"/>
    <property type="evidence" value="ECO:0007669"/>
    <property type="project" value="UniProtKB-ARBA"/>
</dbReference>
<keyword evidence="2" id="KW-0472">Membrane</keyword>
<dbReference type="AlphaFoldDB" id="S2W636"/>
<name>S2W636_9ACTN</name>
<accession>S2W636</accession>
<reference evidence="4 5" key="1">
    <citation type="submission" date="2013-04" db="EMBL/GenBank/DDBJ databases">
        <title>The Genome Sequence of Propionimicrobium lymphophilum ACS-093-V-SCH5.</title>
        <authorList>
            <consortium name="The Broad Institute Genomics Platform"/>
            <person name="Earl A."/>
            <person name="Ward D."/>
            <person name="Feldgarden M."/>
            <person name="Gevers D."/>
            <person name="Saerens B."/>
            <person name="Vaneechoutte M."/>
            <person name="Walker B."/>
            <person name="Young S."/>
            <person name="Zeng Q."/>
            <person name="Gargeya S."/>
            <person name="Fitzgerald M."/>
            <person name="Haas B."/>
            <person name="Abouelleil A."/>
            <person name="Allen A.W."/>
            <person name="Alvarado L."/>
            <person name="Arachchi H.M."/>
            <person name="Berlin A.M."/>
            <person name="Chapman S.B."/>
            <person name="Gainer-Dewar J."/>
            <person name="Goldberg J."/>
            <person name="Griggs A."/>
            <person name="Gujja S."/>
            <person name="Hansen M."/>
            <person name="Howarth C."/>
            <person name="Imamovic A."/>
            <person name="Ireland A."/>
            <person name="Larimer J."/>
            <person name="McCowan C."/>
            <person name="Murphy C."/>
            <person name="Pearson M."/>
            <person name="Poon T.W."/>
            <person name="Priest M."/>
            <person name="Roberts A."/>
            <person name="Saif S."/>
            <person name="Shea T."/>
            <person name="Sisk P."/>
            <person name="Sykes S."/>
            <person name="Wortman J."/>
            <person name="Nusbaum C."/>
            <person name="Birren B."/>
        </authorList>
    </citation>
    <scope>NUCLEOTIDE SEQUENCE [LARGE SCALE GENOMIC DNA]</scope>
    <source>
        <strain evidence="4 5">ACS-093-V-SCH5</strain>
    </source>
</reference>
<comment type="caution">
    <text evidence="4">The sequence shown here is derived from an EMBL/GenBank/DDBJ whole genome shotgun (WGS) entry which is preliminary data.</text>
</comment>
<dbReference type="InterPro" id="IPR013783">
    <property type="entry name" value="Ig-like_fold"/>
</dbReference>
<feature type="signal peptide" evidence="3">
    <location>
        <begin position="1"/>
        <end position="27"/>
    </location>
</feature>
<evidence type="ECO:0000256" key="2">
    <source>
        <dbReference type="SAM" id="Phobius"/>
    </source>
</evidence>
<sequence>MKTIFRFFAAGIFVLSLSLGASIPSSAAAGDASNEPSRKPAKAVLLNDEEEAEDEVDQPAAQSDFTPRLLISAFSTDPAEVNAGQNFKLTLTLSNTSNHIAVGNVKVSVTSADSSLLPVSGASSVYIPVIYAGGQQSTTMDFRALPNLEEQPYQLSVHAEYEDVNTFQSYSSDETIAVVVHQPIRAELGQIQVLPETIEVGQQASISFALQNQGKATLYNAKVNVKENPQVEAAETYIGNVAAGTSASADLLVRGIGAGEAPVTLQISYEDSTGAQKTLDREIQLSVTEPVEEAQEDTAAEQKSIGFVWVVPLLFLALIVGATVLIIVMRNRRKKKNEEALRQQYEQDETILLPPPNAADRAGDDLPGN</sequence>
<dbReference type="PANTHER" id="PTHR35902">
    <property type="entry name" value="S-LAYER DOMAIN-LIKE PROTEIN-RELATED"/>
    <property type="match status" value="1"/>
</dbReference>
<dbReference type="RefSeq" id="WP_016455298.1">
    <property type="nucleotide sequence ID" value="NZ_KE150269.1"/>
</dbReference>
<gene>
    <name evidence="4" type="ORF">HMPREF9306_00448</name>
</gene>
<feature type="region of interest" description="Disordered" evidence="1">
    <location>
        <begin position="337"/>
        <end position="369"/>
    </location>
</feature>
<evidence type="ECO:0000313" key="5">
    <source>
        <dbReference type="Proteomes" id="UP000014417"/>
    </source>
</evidence>
<evidence type="ECO:0000256" key="3">
    <source>
        <dbReference type="SAM" id="SignalP"/>
    </source>
</evidence>
<evidence type="ECO:0008006" key="6">
    <source>
        <dbReference type="Google" id="ProtNLM"/>
    </source>
</evidence>
<dbReference type="HOGENOM" id="CLU_749780_0_0_11"/>
<feature type="transmembrane region" description="Helical" evidence="2">
    <location>
        <begin position="307"/>
        <end position="328"/>
    </location>
</feature>
<keyword evidence="5" id="KW-1185">Reference proteome</keyword>
<proteinExistence type="predicted"/>
<protein>
    <recommendedName>
        <fullName evidence="6">CARDB domain-containing protein</fullName>
    </recommendedName>
</protein>
<dbReference type="Proteomes" id="UP000014417">
    <property type="component" value="Unassembled WGS sequence"/>
</dbReference>
<dbReference type="OrthoDB" id="3730877at2"/>
<dbReference type="EMBL" id="AGZR01000004">
    <property type="protein sequence ID" value="EPD33690.1"/>
    <property type="molecule type" value="Genomic_DNA"/>
</dbReference>
<dbReference type="STRING" id="883161.HMPREF9306_00448"/>
<feature type="chain" id="PRO_5004501936" description="CARDB domain-containing protein" evidence="3">
    <location>
        <begin position="28"/>
        <end position="369"/>
    </location>
</feature>